<protein>
    <submittedName>
        <fullName evidence="1">Uncharacterized protein</fullName>
    </submittedName>
</protein>
<sequence length="89" mass="9790">MEGLIPFVYRAIVQHRNGKEGLLNSWFSESPSASYYARLPGDSGRFQNSDLQLLLSDYCPNSTTSTTSQIVVSTGVQSPAHRLSARRVA</sequence>
<dbReference type="InParanoid" id="A0A7J7CSU4"/>
<dbReference type="FunCoup" id="A0A7J7CSU4">
    <property type="interactions" value="17"/>
</dbReference>
<evidence type="ECO:0000313" key="2">
    <source>
        <dbReference type="Proteomes" id="UP000593562"/>
    </source>
</evidence>
<keyword evidence="2" id="KW-1185">Reference proteome</keyword>
<dbReference type="Proteomes" id="UP000593562">
    <property type="component" value="Unassembled WGS sequence"/>
</dbReference>
<organism evidence="1 2">
    <name type="scientific">Tripterygium wilfordii</name>
    <name type="common">Thunder God vine</name>
    <dbReference type="NCBI Taxonomy" id="458696"/>
    <lineage>
        <taxon>Eukaryota</taxon>
        <taxon>Viridiplantae</taxon>
        <taxon>Streptophyta</taxon>
        <taxon>Embryophyta</taxon>
        <taxon>Tracheophyta</taxon>
        <taxon>Spermatophyta</taxon>
        <taxon>Magnoliopsida</taxon>
        <taxon>eudicotyledons</taxon>
        <taxon>Gunneridae</taxon>
        <taxon>Pentapetalae</taxon>
        <taxon>rosids</taxon>
        <taxon>fabids</taxon>
        <taxon>Celastrales</taxon>
        <taxon>Celastraceae</taxon>
        <taxon>Tripterygium</taxon>
    </lineage>
</organism>
<evidence type="ECO:0000313" key="1">
    <source>
        <dbReference type="EMBL" id="KAF5737182.1"/>
    </source>
</evidence>
<dbReference type="EMBL" id="JAAARO010000013">
    <property type="protein sequence ID" value="KAF5737182.1"/>
    <property type="molecule type" value="Genomic_DNA"/>
</dbReference>
<reference evidence="1 2" key="1">
    <citation type="journal article" date="2020" name="Nat. Commun.">
        <title>Genome of Tripterygium wilfordii and identification of cytochrome P450 involved in triptolide biosynthesis.</title>
        <authorList>
            <person name="Tu L."/>
            <person name="Su P."/>
            <person name="Zhang Z."/>
            <person name="Gao L."/>
            <person name="Wang J."/>
            <person name="Hu T."/>
            <person name="Zhou J."/>
            <person name="Zhang Y."/>
            <person name="Zhao Y."/>
            <person name="Liu Y."/>
            <person name="Song Y."/>
            <person name="Tong Y."/>
            <person name="Lu Y."/>
            <person name="Yang J."/>
            <person name="Xu C."/>
            <person name="Jia M."/>
            <person name="Peters R.J."/>
            <person name="Huang L."/>
            <person name="Gao W."/>
        </authorList>
    </citation>
    <scope>NUCLEOTIDE SEQUENCE [LARGE SCALE GENOMIC DNA]</scope>
    <source>
        <strain evidence="2">cv. XIE 37</strain>
        <tissue evidence="1">Leaf</tissue>
    </source>
</reference>
<dbReference type="PANTHER" id="PTHR34670">
    <property type="entry name" value="EXPRESSED PROTEIN"/>
    <property type="match status" value="1"/>
</dbReference>
<comment type="caution">
    <text evidence="1">The sequence shown here is derived from an EMBL/GenBank/DDBJ whole genome shotgun (WGS) entry which is preliminary data.</text>
</comment>
<name>A0A7J7CSU4_TRIWF</name>
<accession>A0A7J7CSU4</accession>
<gene>
    <name evidence="1" type="ORF">HS088_TW13G00060</name>
</gene>
<dbReference type="OrthoDB" id="691358at2759"/>
<dbReference type="PANTHER" id="PTHR34670:SF8">
    <property type="entry name" value="EXPRESSED PROTEIN"/>
    <property type="match status" value="1"/>
</dbReference>
<proteinExistence type="predicted"/>
<dbReference type="AlphaFoldDB" id="A0A7J7CSU4"/>